<sequence length="107" mass="11717">MSNDLHQPAETFPEPPVTELSDSPAARHTRTGAAWFGICLAAVVLVFLIVFMLQNTDSVEVTFLWMHGNLPLALALLVASVGTAIATMIVGAARIIQLRRQARRQRH</sequence>
<evidence type="ECO:0000313" key="8">
    <source>
        <dbReference type="EMBL" id="GIM91798.1"/>
    </source>
</evidence>
<dbReference type="GO" id="GO:0005886">
    <property type="term" value="C:plasma membrane"/>
    <property type="evidence" value="ECO:0007669"/>
    <property type="project" value="InterPro"/>
</dbReference>
<keyword evidence="1" id="KW-1003">Cell membrane</keyword>
<evidence type="ECO:0000313" key="9">
    <source>
        <dbReference type="Proteomes" id="UP000677082"/>
    </source>
</evidence>
<dbReference type="Pfam" id="PF06305">
    <property type="entry name" value="LapA_dom"/>
    <property type="match status" value="1"/>
</dbReference>
<evidence type="ECO:0000256" key="3">
    <source>
        <dbReference type="ARBA" id="ARBA00022989"/>
    </source>
</evidence>
<accession>A0A919TAG4</accession>
<dbReference type="InterPro" id="IPR010445">
    <property type="entry name" value="LapA_dom"/>
</dbReference>
<reference evidence="8 9" key="1">
    <citation type="submission" date="2021-03" db="EMBL/GenBank/DDBJ databases">
        <title>Whole genome shotgun sequence of Actinoplanes toevensis NBRC 105298.</title>
        <authorList>
            <person name="Komaki H."/>
            <person name="Tamura T."/>
        </authorList>
    </citation>
    <scope>NUCLEOTIDE SEQUENCE [LARGE SCALE GENOMIC DNA]</scope>
    <source>
        <strain evidence="8 9">NBRC 105298</strain>
    </source>
</reference>
<evidence type="ECO:0000256" key="6">
    <source>
        <dbReference type="SAM" id="Phobius"/>
    </source>
</evidence>
<evidence type="ECO:0000256" key="1">
    <source>
        <dbReference type="ARBA" id="ARBA00022475"/>
    </source>
</evidence>
<feature type="transmembrane region" description="Helical" evidence="6">
    <location>
        <begin position="33"/>
        <end position="53"/>
    </location>
</feature>
<feature type="region of interest" description="Disordered" evidence="5">
    <location>
        <begin position="1"/>
        <end position="25"/>
    </location>
</feature>
<feature type="transmembrane region" description="Helical" evidence="6">
    <location>
        <begin position="73"/>
        <end position="96"/>
    </location>
</feature>
<dbReference type="AlphaFoldDB" id="A0A919TAG4"/>
<name>A0A919TAG4_9ACTN</name>
<protein>
    <recommendedName>
        <fullName evidence="7">Lipopolysaccharide assembly protein A domain-containing protein</fullName>
    </recommendedName>
</protein>
<evidence type="ECO:0000256" key="5">
    <source>
        <dbReference type="SAM" id="MobiDB-lite"/>
    </source>
</evidence>
<evidence type="ECO:0000259" key="7">
    <source>
        <dbReference type="Pfam" id="PF06305"/>
    </source>
</evidence>
<feature type="domain" description="Lipopolysaccharide assembly protein A" evidence="7">
    <location>
        <begin position="54"/>
        <end position="106"/>
    </location>
</feature>
<organism evidence="8 9">
    <name type="scientific">Paractinoplanes toevensis</name>
    <dbReference type="NCBI Taxonomy" id="571911"/>
    <lineage>
        <taxon>Bacteria</taxon>
        <taxon>Bacillati</taxon>
        <taxon>Actinomycetota</taxon>
        <taxon>Actinomycetes</taxon>
        <taxon>Micromonosporales</taxon>
        <taxon>Micromonosporaceae</taxon>
        <taxon>Paractinoplanes</taxon>
    </lineage>
</organism>
<proteinExistence type="predicted"/>
<evidence type="ECO:0000256" key="4">
    <source>
        <dbReference type="ARBA" id="ARBA00023136"/>
    </source>
</evidence>
<gene>
    <name evidence="8" type="ORF">Ato02nite_035910</name>
</gene>
<evidence type="ECO:0000256" key="2">
    <source>
        <dbReference type="ARBA" id="ARBA00022692"/>
    </source>
</evidence>
<keyword evidence="4 6" id="KW-0472">Membrane</keyword>
<dbReference type="EMBL" id="BOQN01000049">
    <property type="protein sequence ID" value="GIM91798.1"/>
    <property type="molecule type" value="Genomic_DNA"/>
</dbReference>
<keyword evidence="3 6" id="KW-1133">Transmembrane helix</keyword>
<dbReference type="Proteomes" id="UP000677082">
    <property type="component" value="Unassembled WGS sequence"/>
</dbReference>
<comment type="caution">
    <text evidence="8">The sequence shown here is derived from an EMBL/GenBank/DDBJ whole genome shotgun (WGS) entry which is preliminary data.</text>
</comment>
<keyword evidence="9" id="KW-1185">Reference proteome</keyword>
<keyword evidence="2 6" id="KW-0812">Transmembrane</keyword>
<dbReference type="RefSeq" id="WP_213007680.1">
    <property type="nucleotide sequence ID" value="NZ_BOQN01000049.1"/>
</dbReference>